<dbReference type="Pfam" id="PF00244">
    <property type="entry name" value="14-3-3"/>
    <property type="match status" value="1"/>
</dbReference>
<dbReference type="PRINTS" id="PR00305">
    <property type="entry name" value="1433ZETA"/>
</dbReference>
<dbReference type="InterPro" id="IPR000308">
    <property type="entry name" value="14-3-3"/>
</dbReference>
<dbReference type="Gene3D" id="1.20.190.20">
    <property type="entry name" value="14-3-3 domain"/>
    <property type="match status" value="1"/>
</dbReference>
<dbReference type="Proteomes" id="UP000010556">
    <property type="component" value="Unassembled WGS sequence"/>
</dbReference>
<feature type="domain" description="14-3-3" evidence="2">
    <location>
        <begin position="3"/>
        <end position="229"/>
    </location>
</feature>
<dbReference type="SUPFAM" id="SSF48445">
    <property type="entry name" value="14-3-3 protein"/>
    <property type="match status" value="1"/>
</dbReference>
<accession>L5MD91</accession>
<dbReference type="InterPro" id="IPR023410">
    <property type="entry name" value="14-3-3_domain"/>
</dbReference>
<sequence length="291" mass="32915">MSKPELIQKAKLAEQAQRYEDMATCMKAATEQGAELSEEERSLLWVAYGHVAGNRRSAWRVISSIEQKTDASDKKLQEVEPELRGICTTALELLDKHLIARASNPESKVFYLKVKGDHFRYLAEVARGDDRKQTIDNIQGAYQEAFDISKKELQPTHPIRLGLARDFSIFHYELLNTSELACALAKTAFDEAVADLHTLSDSHEDNTLVMQFLETTSAYGHRAAQEKNEMGQMEPKKNCKQSVILPPSRSLCAHLHPLLHLGFLEQRNPFVCMASTAYRLLTLQLWENSTP</sequence>
<evidence type="ECO:0000259" key="2">
    <source>
        <dbReference type="SMART" id="SM00101"/>
    </source>
</evidence>
<evidence type="ECO:0000313" key="3">
    <source>
        <dbReference type="EMBL" id="ELK36225.1"/>
    </source>
</evidence>
<dbReference type="AlphaFoldDB" id="L5MD91"/>
<dbReference type="SMART" id="SM00101">
    <property type="entry name" value="14_3_3"/>
    <property type="match status" value="1"/>
</dbReference>
<dbReference type="InterPro" id="IPR036815">
    <property type="entry name" value="14-3-3_dom_sf"/>
</dbReference>
<gene>
    <name evidence="3" type="ORF">MDA_GLEAN10009648</name>
</gene>
<proteinExistence type="inferred from homology"/>
<evidence type="ECO:0000313" key="4">
    <source>
        <dbReference type="Proteomes" id="UP000010556"/>
    </source>
</evidence>
<name>L5MD91_MYODS</name>
<organism evidence="3 4">
    <name type="scientific">Myotis davidii</name>
    <name type="common">David's myotis</name>
    <dbReference type="NCBI Taxonomy" id="225400"/>
    <lineage>
        <taxon>Eukaryota</taxon>
        <taxon>Metazoa</taxon>
        <taxon>Chordata</taxon>
        <taxon>Craniata</taxon>
        <taxon>Vertebrata</taxon>
        <taxon>Euteleostomi</taxon>
        <taxon>Mammalia</taxon>
        <taxon>Eutheria</taxon>
        <taxon>Laurasiatheria</taxon>
        <taxon>Chiroptera</taxon>
        <taxon>Yangochiroptera</taxon>
        <taxon>Vespertilionidae</taxon>
        <taxon>Myotis</taxon>
    </lineage>
</organism>
<dbReference type="EMBL" id="KB101680">
    <property type="protein sequence ID" value="ELK36225.1"/>
    <property type="molecule type" value="Genomic_DNA"/>
</dbReference>
<protein>
    <submittedName>
        <fullName evidence="3">14-3-3 protein theta</fullName>
    </submittedName>
</protein>
<comment type="similarity">
    <text evidence="1">Belongs to the 14-3-3 family.</text>
</comment>
<dbReference type="PANTHER" id="PTHR18860">
    <property type="entry name" value="14-3-3 PROTEIN"/>
    <property type="match status" value="1"/>
</dbReference>
<evidence type="ECO:0000256" key="1">
    <source>
        <dbReference type="ARBA" id="ARBA00006141"/>
    </source>
</evidence>
<keyword evidence="4" id="KW-1185">Reference proteome</keyword>
<reference evidence="4" key="1">
    <citation type="journal article" date="2013" name="Science">
        <title>Comparative analysis of bat genomes provides insight into the evolution of flight and immunity.</title>
        <authorList>
            <person name="Zhang G."/>
            <person name="Cowled C."/>
            <person name="Shi Z."/>
            <person name="Huang Z."/>
            <person name="Bishop-Lilly K.A."/>
            <person name="Fang X."/>
            <person name="Wynne J.W."/>
            <person name="Xiong Z."/>
            <person name="Baker M.L."/>
            <person name="Zhao W."/>
            <person name="Tachedjian M."/>
            <person name="Zhu Y."/>
            <person name="Zhou P."/>
            <person name="Jiang X."/>
            <person name="Ng J."/>
            <person name="Yang L."/>
            <person name="Wu L."/>
            <person name="Xiao J."/>
            <person name="Feng Y."/>
            <person name="Chen Y."/>
            <person name="Sun X."/>
            <person name="Zhang Y."/>
            <person name="Marsh G.A."/>
            <person name="Crameri G."/>
            <person name="Broder C.C."/>
            <person name="Frey K.G."/>
            <person name="Wang L.F."/>
            <person name="Wang J."/>
        </authorList>
    </citation>
    <scope>NUCLEOTIDE SEQUENCE [LARGE SCALE GENOMIC DNA]</scope>
</reference>